<protein>
    <submittedName>
        <fullName evidence="1">Uncharacterized protein</fullName>
    </submittedName>
</protein>
<reference evidence="2" key="1">
    <citation type="journal article" date="2019" name="Int. J. Syst. Evol. Microbiol.">
        <title>The Global Catalogue of Microorganisms (GCM) 10K type strain sequencing project: providing services to taxonomists for standard genome sequencing and annotation.</title>
        <authorList>
            <consortium name="The Broad Institute Genomics Platform"/>
            <consortium name="The Broad Institute Genome Sequencing Center for Infectious Disease"/>
            <person name="Wu L."/>
            <person name="Ma J."/>
        </authorList>
    </citation>
    <scope>NUCLEOTIDE SEQUENCE [LARGE SCALE GENOMIC DNA]</scope>
    <source>
        <strain evidence="2">CCM 7491</strain>
    </source>
</reference>
<evidence type="ECO:0000313" key="2">
    <source>
        <dbReference type="Proteomes" id="UP001595681"/>
    </source>
</evidence>
<name>A0ABV7NKM6_9SPHN</name>
<sequence>MSIAFKLCATGCNGSALSGGGEVVLGLLFGVEGCEQGGGGIGLVRGGARGEPGADRLCGMGGGVDRLQRL</sequence>
<dbReference type="Proteomes" id="UP001595681">
    <property type="component" value="Unassembled WGS sequence"/>
</dbReference>
<evidence type="ECO:0000313" key="1">
    <source>
        <dbReference type="EMBL" id="MFC3442974.1"/>
    </source>
</evidence>
<organism evidence="1 2">
    <name type="scientific">Sphingobium rhizovicinum</name>
    <dbReference type="NCBI Taxonomy" id="432308"/>
    <lineage>
        <taxon>Bacteria</taxon>
        <taxon>Pseudomonadati</taxon>
        <taxon>Pseudomonadota</taxon>
        <taxon>Alphaproteobacteria</taxon>
        <taxon>Sphingomonadales</taxon>
        <taxon>Sphingomonadaceae</taxon>
        <taxon>Sphingobium</taxon>
    </lineage>
</organism>
<gene>
    <name evidence="1" type="ORF">ACFOKF_17515</name>
</gene>
<proteinExistence type="predicted"/>
<accession>A0ABV7NKM6</accession>
<dbReference type="EMBL" id="JBHRVU010000004">
    <property type="protein sequence ID" value="MFC3442974.1"/>
    <property type="molecule type" value="Genomic_DNA"/>
</dbReference>
<keyword evidence="2" id="KW-1185">Reference proteome</keyword>
<comment type="caution">
    <text evidence="1">The sequence shown here is derived from an EMBL/GenBank/DDBJ whole genome shotgun (WGS) entry which is preliminary data.</text>
</comment>
<dbReference type="RefSeq" id="WP_380797288.1">
    <property type="nucleotide sequence ID" value="NZ_JBHRVU010000004.1"/>
</dbReference>